<organism evidence="2 3">
    <name type="scientific">Candidatus Methylacidithermus pantelleriae</name>
    <dbReference type="NCBI Taxonomy" id="2744239"/>
    <lineage>
        <taxon>Bacteria</taxon>
        <taxon>Pseudomonadati</taxon>
        <taxon>Verrucomicrobiota</taxon>
        <taxon>Methylacidiphilae</taxon>
        <taxon>Methylacidiphilales</taxon>
        <taxon>Methylacidiphilaceae</taxon>
        <taxon>Candidatus Methylacidithermus</taxon>
    </lineage>
</organism>
<keyword evidence="3" id="KW-1185">Reference proteome</keyword>
<dbReference type="Proteomes" id="UP000663859">
    <property type="component" value="Unassembled WGS sequence"/>
</dbReference>
<sequence length="80" mass="8421">MKNPASLLINACENLLATLSSKSLPVEPGTQGDHDLIQIAHDLVRHGIGMHPEWIDSARPKPLPGTRGPNASAGQAPRPG</sequence>
<accession>A0A8J2FMK8</accession>
<evidence type="ECO:0000313" key="2">
    <source>
        <dbReference type="EMBL" id="CAF0689129.1"/>
    </source>
</evidence>
<name>A0A8J2FMK8_9BACT</name>
<feature type="region of interest" description="Disordered" evidence="1">
    <location>
        <begin position="53"/>
        <end position="80"/>
    </location>
</feature>
<gene>
    <name evidence="2" type="ORF">MPNT_10120</name>
</gene>
<reference evidence="2" key="1">
    <citation type="submission" date="2021-02" db="EMBL/GenBank/DDBJ databases">
        <authorList>
            <person name="Cremers G."/>
            <person name="Picone N."/>
        </authorList>
    </citation>
    <scope>NUCLEOTIDE SEQUENCE</scope>
    <source>
        <strain evidence="2">PQ17</strain>
    </source>
</reference>
<dbReference type="EMBL" id="CAJNOB010000001">
    <property type="protein sequence ID" value="CAF0689129.1"/>
    <property type="molecule type" value="Genomic_DNA"/>
</dbReference>
<evidence type="ECO:0000313" key="3">
    <source>
        <dbReference type="Proteomes" id="UP000663859"/>
    </source>
</evidence>
<proteinExistence type="predicted"/>
<comment type="caution">
    <text evidence="2">The sequence shown here is derived from an EMBL/GenBank/DDBJ whole genome shotgun (WGS) entry which is preliminary data.</text>
</comment>
<evidence type="ECO:0000256" key="1">
    <source>
        <dbReference type="SAM" id="MobiDB-lite"/>
    </source>
</evidence>
<protein>
    <submittedName>
        <fullName evidence="2">Uncharacterized protein</fullName>
    </submittedName>
</protein>
<dbReference type="AlphaFoldDB" id="A0A8J2FMK8"/>